<dbReference type="SUPFAM" id="SSF82649">
    <property type="entry name" value="SufE/NifU"/>
    <property type="match status" value="1"/>
</dbReference>
<keyword evidence="4" id="KW-1185">Reference proteome</keyword>
<protein>
    <submittedName>
        <fullName evidence="3">Fe-S metabolism protein SufE</fullName>
    </submittedName>
</protein>
<dbReference type="PANTHER" id="PTHR43597">
    <property type="entry name" value="SULFUR ACCEPTOR PROTEIN CSDE"/>
    <property type="match status" value="1"/>
</dbReference>
<sequence length="140" mass="15830">MALSQPFPNSAQLQADLIALRQWEQRLRYLLLLGRDYPHTDIMRPEFSVFGCEAAVWVNIQADHSNTETRWWFVSHSESRLVAGLLLVLLAPIQGKTRDEVSAFQAADWLQACGLEQQLSPSRNNGLHRVLKTVKSSVCA</sequence>
<accession>A0A432WII3</accession>
<dbReference type="AlphaFoldDB" id="A0A432WII3"/>
<evidence type="ECO:0000259" key="2">
    <source>
        <dbReference type="Pfam" id="PF02657"/>
    </source>
</evidence>
<comment type="similarity">
    <text evidence="1">Belongs to the SufE family.</text>
</comment>
<feature type="domain" description="Fe-S metabolism associated" evidence="2">
    <location>
        <begin position="17"/>
        <end position="136"/>
    </location>
</feature>
<dbReference type="InterPro" id="IPR003808">
    <property type="entry name" value="Fe-S_metab-assoc_dom"/>
</dbReference>
<dbReference type="Pfam" id="PF02657">
    <property type="entry name" value="SufE"/>
    <property type="match status" value="1"/>
</dbReference>
<evidence type="ECO:0000313" key="4">
    <source>
        <dbReference type="Proteomes" id="UP000288405"/>
    </source>
</evidence>
<dbReference type="OrthoDB" id="9799320at2"/>
<comment type="caution">
    <text evidence="3">The sequence shown here is derived from an EMBL/GenBank/DDBJ whole genome shotgun (WGS) entry which is preliminary data.</text>
</comment>
<dbReference type="EMBL" id="PIPM01000005">
    <property type="protein sequence ID" value="RUO33555.1"/>
    <property type="molecule type" value="Genomic_DNA"/>
</dbReference>
<dbReference type="RefSeq" id="WP_126776864.1">
    <property type="nucleotide sequence ID" value="NZ_PIPM01000005.1"/>
</dbReference>
<name>A0A432WII3_9GAMM</name>
<dbReference type="Proteomes" id="UP000288405">
    <property type="component" value="Unassembled WGS sequence"/>
</dbReference>
<proteinExistence type="inferred from homology"/>
<gene>
    <name evidence="3" type="ORF">CWE11_06870</name>
</gene>
<dbReference type="PANTHER" id="PTHR43597:SF5">
    <property type="entry name" value="SUFE-LIKE PROTEIN 2, CHLOROPLASTIC"/>
    <property type="match status" value="1"/>
</dbReference>
<evidence type="ECO:0000256" key="1">
    <source>
        <dbReference type="ARBA" id="ARBA00010282"/>
    </source>
</evidence>
<organism evidence="3 4">
    <name type="scientific">Aliidiomarina sanyensis</name>
    <dbReference type="NCBI Taxonomy" id="1249555"/>
    <lineage>
        <taxon>Bacteria</taxon>
        <taxon>Pseudomonadati</taxon>
        <taxon>Pseudomonadota</taxon>
        <taxon>Gammaproteobacteria</taxon>
        <taxon>Alteromonadales</taxon>
        <taxon>Idiomarinaceae</taxon>
        <taxon>Aliidiomarina</taxon>
    </lineage>
</organism>
<evidence type="ECO:0000313" key="3">
    <source>
        <dbReference type="EMBL" id="RUO33555.1"/>
    </source>
</evidence>
<dbReference type="Gene3D" id="3.90.1010.10">
    <property type="match status" value="1"/>
</dbReference>
<reference evidence="3 4" key="1">
    <citation type="journal article" date="2011" name="Front. Microbiol.">
        <title>Genomic signatures of strain selection and enhancement in Bacillus atrophaeus var. globigii, a historical biowarfare simulant.</title>
        <authorList>
            <person name="Gibbons H.S."/>
            <person name="Broomall S.M."/>
            <person name="McNew L.A."/>
            <person name="Daligault H."/>
            <person name="Chapman C."/>
            <person name="Bruce D."/>
            <person name="Karavis M."/>
            <person name="Krepps M."/>
            <person name="McGregor P.A."/>
            <person name="Hong C."/>
            <person name="Park K.H."/>
            <person name="Akmal A."/>
            <person name="Feldman A."/>
            <person name="Lin J.S."/>
            <person name="Chang W.E."/>
            <person name="Higgs B.W."/>
            <person name="Demirev P."/>
            <person name="Lindquist J."/>
            <person name="Liem A."/>
            <person name="Fochler E."/>
            <person name="Read T.D."/>
            <person name="Tapia R."/>
            <person name="Johnson S."/>
            <person name="Bishop-Lilly K.A."/>
            <person name="Detter C."/>
            <person name="Han C."/>
            <person name="Sozhamannan S."/>
            <person name="Rosenzweig C.N."/>
            <person name="Skowronski E.W."/>
        </authorList>
    </citation>
    <scope>NUCLEOTIDE SEQUENCE [LARGE SCALE GENOMIC DNA]</scope>
    <source>
        <strain evidence="3 4">GYP-17</strain>
    </source>
</reference>